<evidence type="ECO:0000313" key="5">
    <source>
        <dbReference type="Proteomes" id="UP001464923"/>
    </source>
</evidence>
<reference evidence="4 5" key="1">
    <citation type="submission" date="2024-03" db="EMBL/GenBank/DDBJ databases">
        <title>Draft genome sequence of Pseudonocardia tropica JCM 19149.</title>
        <authorList>
            <person name="Butdee W."/>
            <person name="Duangmal K."/>
        </authorList>
    </citation>
    <scope>NUCLEOTIDE SEQUENCE [LARGE SCALE GENOMIC DNA]</scope>
    <source>
        <strain evidence="4 5">JCM 19149</strain>
    </source>
</reference>
<dbReference type="CDD" id="cd05374">
    <property type="entry name" value="17beta-HSD-like_SDR_c"/>
    <property type="match status" value="1"/>
</dbReference>
<dbReference type="Proteomes" id="UP001464923">
    <property type="component" value="Unassembled WGS sequence"/>
</dbReference>
<proteinExistence type="inferred from homology"/>
<comment type="similarity">
    <text evidence="1 3">Belongs to the short-chain dehydrogenases/reductases (SDR) family.</text>
</comment>
<dbReference type="PANTHER" id="PTHR43976">
    <property type="entry name" value="SHORT CHAIN DEHYDROGENASE"/>
    <property type="match status" value="1"/>
</dbReference>
<sequence length="277" mass="29093">MSTRVWLITGASAGLGRSLARAALDAGDSVVAAVRRPDSVGDLVAAAPDRVATVELDVTDTARIAPAAAEALSRFGRIDVLVNNAGRGMAGAAEETSDEDLRELMELHFFGPVTLTRTLLGHMRERGSGAIVQMSSQAGRYSFPGISSYSATKFALEGWSESLSAEVEQFGIDVMIVEPGPFRTSFNEPDVFGFPAASETYQAVEPVRTALAKANGEQAGDPDRAAAAILTALGSGTPPLRLPLGNEAADSILASFERSSDEIATWEELSRSADYAV</sequence>
<evidence type="ECO:0000313" key="4">
    <source>
        <dbReference type="EMBL" id="MEQ3541040.1"/>
    </source>
</evidence>
<comment type="caution">
    <text evidence="4">The sequence shown here is derived from an EMBL/GenBank/DDBJ whole genome shotgun (WGS) entry which is preliminary data.</text>
</comment>
<dbReference type="RefSeq" id="WP_345644668.1">
    <property type="nucleotide sequence ID" value="NZ_BAABLY010000027.1"/>
</dbReference>
<gene>
    <name evidence="4" type="ORF">WHI96_19705</name>
</gene>
<name>A0ABV1JYJ4_9PSEU</name>
<organism evidence="4 5">
    <name type="scientific">Pseudonocardia tropica</name>
    <dbReference type="NCBI Taxonomy" id="681289"/>
    <lineage>
        <taxon>Bacteria</taxon>
        <taxon>Bacillati</taxon>
        <taxon>Actinomycetota</taxon>
        <taxon>Actinomycetes</taxon>
        <taxon>Pseudonocardiales</taxon>
        <taxon>Pseudonocardiaceae</taxon>
        <taxon>Pseudonocardia</taxon>
    </lineage>
</organism>
<keyword evidence="2" id="KW-0560">Oxidoreductase</keyword>
<protein>
    <submittedName>
        <fullName evidence="4">SDR family NAD(P)-dependent oxidoreductase</fullName>
    </submittedName>
</protein>
<dbReference type="InterPro" id="IPR051911">
    <property type="entry name" value="SDR_oxidoreductase"/>
</dbReference>
<evidence type="ECO:0000256" key="3">
    <source>
        <dbReference type="RuleBase" id="RU000363"/>
    </source>
</evidence>
<dbReference type="PRINTS" id="PR00081">
    <property type="entry name" value="GDHRDH"/>
</dbReference>
<evidence type="ECO:0000256" key="1">
    <source>
        <dbReference type="ARBA" id="ARBA00006484"/>
    </source>
</evidence>
<dbReference type="EMBL" id="JBEDNP010000012">
    <property type="protein sequence ID" value="MEQ3541040.1"/>
    <property type="molecule type" value="Genomic_DNA"/>
</dbReference>
<dbReference type="SUPFAM" id="SSF51735">
    <property type="entry name" value="NAD(P)-binding Rossmann-fold domains"/>
    <property type="match status" value="1"/>
</dbReference>
<accession>A0ABV1JYJ4</accession>
<evidence type="ECO:0000256" key="2">
    <source>
        <dbReference type="ARBA" id="ARBA00023002"/>
    </source>
</evidence>
<dbReference type="InterPro" id="IPR020904">
    <property type="entry name" value="Sc_DH/Rdtase_CS"/>
</dbReference>
<dbReference type="Pfam" id="PF00106">
    <property type="entry name" value="adh_short"/>
    <property type="match status" value="1"/>
</dbReference>
<dbReference type="InterPro" id="IPR002347">
    <property type="entry name" value="SDR_fam"/>
</dbReference>
<dbReference type="PRINTS" id="PR00080">
    <property type="entry name" value="SDRFAMILY"/>
</dbReference>
<dbReference type="InterPro" id="IPR036291">
    <property type="entry name" value="NAD(P)-bd_dom_sf"/>
</dbReference>
<keyword evidence="5" id="KW-1185">Reference proteome</keyword>
<dbReference type="PANTHER" id="PTHR43976:SF16">
    <property type="entry name" value="SHORT-CHAIN DEHYDROGENASE_REDUCTASE FAMILY PROTEIN"/>
    <property type="match status" value="1"/>
</dbReference>
<dbReference type="PROSITE" id="PS00061">
    <property type="entry name" value="ADH_SHORT"/>
    <property type="match status" value="1"/>
</dbReference>
<dbReference type="Gene3D" id="3.40.50.720">
    <property type="entry name" value="NAD(P)-binding Rossmann-like Domain"/>
    <property type="match status" value="1"/>
</dbReference>